<dbReference type="Proteomes" id="UP000242877">
    <property type="component" value="Unassembled WGS sequence"/>
</dbReference>
<accession>A0A167W565</accession>
<name>A0A167W565_9EURO</name>
<evidence type="ECO:0000313" key="3">
    <source>
        <dbReference type="Proteomes" id="UP000242877"/>
    </source>
</evidence>
<evidence type="ECO:0000256" key="1">
    <source>
        <dbReference type="SAM" id="MobiDB-lite"/>
    </source>
</evidence>
<feature type="region of interest" description="Disordered" evidence="1">
    <location>
        <begin position="1"/>
        <end position="25"/>
    </location>
</feature>
<gene>
    <name evidence="2" type="ORF">AAP_04987</name>
</gene>
<evidence type="ECO:0000313" key="2">
    <source>
        <dbReference type="EMBL" id="KZZ88415.1"/>
    </source>
</evidence>
<sequence length="102" mass="11207">MPVDNNEPFVSPVKKNTRSDNHDLRDTGMRDVTVYLVGGGEIICQDVRAGVVKLLEECGARTNRVDFRAKPKRIRVPVSGEIVKNTSQAQSIVCQAIGQLAE</sequence>
<organism evidence="2 3">
    <name type="scientific">Ascosphaera apis ARSEF 7405</name>
    <dbReference type="NCBI Taxonomy" id="392613"/>
    <lineage>
        <taxon>Eukaryota</taxon>
        <taxon>Fungi</taxon>
        <taxon>Dikarya</taxon>
        <taxon>Ascomycota</taxon>
        <taxon>Pezizomycotina</taxon>
        <taxon>Eurotiomycetes</taxon>
        <taxon>Eurotiomycetidae</taxon>
        <taxon>Onygenales</taxon>
        <taxon>Ascosphaeraceae</taxon>
        <taxon>Ascosphaera</taxon>
    </lineage>
</organism>
<keyword evidence="3" id="KW-1185">Reference proteome</keyword>
<dbReference type="AlphaFoldDB" id="A0A167W565"/>
<proteinExistence type="predicted"/>
<comment type="caution">
    <text evidence="2">The sequence shown here is derived from an EMBL/GenBank/DDBJ whole genome shotgun (WGS) entry which is preliminary data.</text>
</comment>
<dbReference type="EMBL" id="AZGZ01000026">
    <property type="protein sequence ID" value="KZZ88415.1"/>
    <property type="molecule type" value="Genomic_DNA"/>
</dbReference>
<reference evidence="2 3" key="1">
    <citation type="journal article" date="2016" name="Genome Biol. Evol.">
        <title>Divergent and convergent evolution of fungal pathogenicity.</title>
        <authorList>
            <person name="Shang Y."/>
            <person name="Xiao G."/>
            <person name="Zheng P."/>
            <person name="Cen K."/>
            <person name="Zhan S."/>
            <person name="Wang C."/>
        </authorList>
    </citation>
    <scope>NUCLEOTIDE SEQUENCE [LARGE SCALE GENOMIC DNA]</scope>
    <source>
        <strain evidence="2 3">ARSEF 7405</strain>
    </source>
</reference>
<dbReference type="VEuPathDB" id="FungiDB:AAP_04987"/>
<protein>
    <submittedName>
        <fullName evidence="2">Uncharacterized protein</fullName>
    </submittedName>
</protein>